<proteinExistence type="predicted"/>
<dbReference type="InterPro" id="IPR029149">
    <property type="entry name" value="Creatin/AminoP/Spt16_N"/>
</dbReference>
<dbReference type="EMBL" id="QNTQ01000029">
    <property type="protein sequence ID" value="RBI82725.1"/>
    <property type="molecule type" value="Genomic_DNA"/>
</dbReference>
<feature type="non-terminal residue" evidence="2">
    <location>
        <position position="80"/>
    </location>
</feature>
<dbReference type="GO" id="GO:0004177">
    <property type="term" value="F:aminopeptidase activity"/>
    <property type="evidence" value="ECO:0007669"/>
    <property type="project" value="UniProtKB-KW"/>
</dbReference>
<evidence type="ECO:0000259" key="1">
    <source>
        <dbReference type="Pfam" id="PF01321"/>
    </source>
</evidence>
<accession>A0A365U4L1</accession>
<keyword evidence="2" id="KW-0645">Protease</keyword>
<keyword evidence="3" id="KW-1185">Reference proteome</keyword>
<dbReference type="InterPro" id="IPR000587">
    <property type="entry name" value="Creatinase_N"/>
</dbReference>
<organism evidence="2 3">
    <name type="scientific">Rhodosalinus halophilus</name>
    <dbReference type="NCBI Taxonomy" id="2259333"/>
    <lineage>
        <taxon>Bacteria</taxon>
        <taxon>Pseudomonadati</taxon>
        <taxon>Pseudomonadota</taxon>
        <taxon>Alphaproteobacteria</taxon>
        <taxon>Rhodobacterales</taxon>
        <taxon>Paracoccaceae</taxon>
        <taxon>Rhodosalinus</taxon>
    </lineage>
</organism>
<dbReference type="AlphaFoldDB" id="A0A365U4L1"/>
<sequence>MRARLETLQAAMAAAETDLVALGPGPHMRWALGFHPMPDERPCLLLLTPARAAVLMPALNAAEARQHTDLPMTEWTDSEG</sequence>
<protein>
    <submittedName>
        <fullName evidence="2">Aminopeptidase P family protein</fullName>
    </submittedName>
</protein>
<feature type="domain" description="Creatinase N-terminal" evidence="1">
    <location>
        <begin position="4"/>
        <end position="77"/>
    </location>
</feature>
<evidence type="ECO:0000313" key="2">
    <source>
        <dbReference type="EMBL" id="RBI82725.1"/>
    </source>
</evidence>
<name>A0A365U4L1_9RHOB</name>
<reference evidence="2 3" key="1">
    <citation type="submission" date="2018-07" db="EMBL/GenBank/DDBJ databases">
        <title>Rhodosalinus sp. strain E84T genomic sequence and assembly.</title>
        <authorList>
            <person name="Liu Z.-W."/>
            <person name="Lu D.-C."/>
        </authorList>
    </citation>
    <scope>NUCLEOTIDE SEQUENCE [LARGE SCALE GENOMIC DNA]</scope>
    <source>
        <strain evidence="2 3">E84</strain>
    </source>
</reference>
<dbReference type="Gene3D" id="3.40.350.10">
    <property type="entry name" value="Creatinase/prolidase N-terminal domain"/>
    <property type="match status" value="1"/>
</dbReference>
<dbReference type="Proteomes" id="UP000253370">
    <property type="component" value="Unassembled WGS sequence"/>
</dbReference>
<comment type="caution">
    <text evidence="2">The sequence shown here is derived from an EMBL/GenBank/DDBJ whole genome shotgun (WGS) entry which is preliminary data.</text>
</comment>
<dbReference type="RefSeq" id="WP_199526081.1">
    <property type="nucleotide sequence ID" value="NZ_QNTQ01000029.1"/>
</dbReference>
<keyword evidence="2" id="KW-0031">Aminopeptidase</keyword>
<keyword evidence="2" id="KW-0378">Hydrolase</keyword>
<dbReference type="SUPFAM" id="SSF53092">
    <property type="entry name" value="Creatinase/prolidase N-terminal domain"/>
    <property type="match status" value="1"/>
</dbReference>
<dbReference type="Pfam" id="PF01321">
    <property type="entry name" value="Creatinase_N"/>
    <property type="match status" value="1"/>
</dbReference>
<gene>
    <name evidence="2" type="ORF">DRV85_18155</name>
</gene>
<evidence type="ECO:0000313" key="3">
    <source>
        <dbReference type="Proteomes" id="UP000253370"/>
    </source>
</evidence>